<sequence>MTTKRDLAILLQLNDFSMDCKTDLKYPKQFHSHPGYELVWMMEGEAQYSFEDKVYQVTGGQLLVFKGSALHKVHVHPGHAYKRCVIHFTRHFFAFEQEVYEEFQRMLDRLESPHFLLALEDRDAGVFQGIIDRLYKENQSDDLWGKKGAIQIYLLELLLFVCREFRHKRPGTERSVQGPSDRVDMLEAVLRELNAVWNTAWSLEGLAGRLHMNKFYLCHFFKKEVGVTIQQYILQKRFHEAQKLLINTDMPVREVAAAVGFVSDSNFIRSFKKQMKTTPKHFRESAARQDYKL</sequence>
<name>A0A9X2N1P3_9BACL</name>
<dbReference type="PRINTS" id="PR00032">
    <property type="entry name" value="HTHARAC"/>
</dbReference>
<dbReference type="InterPro" id="IPR003313">
    <property type="entry name" value="AraC-bd"/>
</dbReference>
<comment type="caution">
    <text evidence="5">The sequence shown here is derived from an EMBL/GenBank/DDBJ whole genome shotgun (WGS) entry which is preliminary data.</text>
</comment>
<dbReference type="RefSeq" id="WP_257451816.1">
    <property type="nucleotide sequence ID" value="NZ_JANIPJ010000026.1"/>
</dbReference>
<evidence type="ECO:0000259" key="4">
    <source>
        <dbReference type="PROSITE" id="PS01124"/>
    </source>
</evidence>
<feature type="domain" description="HTH araC/xylS-type" evidence="4">
    <location>
        <begin position="187"/>
        <end position="285"/>
    </location>
</feature>
<dbReference type="InterPro" id="IPR037923">
    <property type="entry name" value="HTH-like"/>
</dbReference>
<dbReference type="PANTHER" id="PTHR43280:SF2">
    <property type="entry name" value="HTH-TYPE TRANSCRIPTIONAL REGULATOR EXSA"/>
    <property type="match status" value="1"/>
</dbReference>
<protein>
    <submittedName>
        <fullName evidence="5">AraC family transcriptional regulator</fullName>
    </submittedName>
</protein>
<organism evidence="5 6">
    <name type="scientific">Paenibacillus soyae</name>
    <dbReference type="NCBI Taxonomy" id="2969249"/>
    <lineage>
        <taxon>Bacteria</taxon>
        <taxon>Bacillati</taxon>
        <taxon>Bacillota</taxon>
        <taxon>Bacilli</taxon>
        <taxon>Bacillales</taxon>
        <taxon>Paenibacillaceae</taxon>
        <taxon>Paenibacillus</taxon>
    </lineage>
</organism>
<dbReference type="PANTHER" id="PTHR43280">
    <property type="entry name" value="ARAC-FAMILY TRANSCRIPTIONAL REGULATOR"/>
    <property type="match status" value="1"/>
</dbReference>
<dbReference type="GO" id="GO:0043565">
    <property type="term" value="F:sequence-specific DNA binding"/>
    <property type="evidence" value="ECO:0007669"/>
    <property type="project" value="InterPro"/>
</dbReference>
<evidence type="ECO:0000313" key="5">
    <source>
        <dbReference type="EMBL" id="MCR2807387.1"/>
    </source>
</evidence>
<evidence type="ECO:0000313" key="6">
    <source>
        <dbReference type="Proteomes" id="UP001141950"/>
    </source>
</evidence>
<dbReference type="SMART" id="SM00342">
    <property type="entry name" value="HTH_ARAC"/>
    <property type="match status" value="1"/>
</dbReference>
<dbReference type="SUPFAM" id="SSF46689">
    <property type="entry name" value="Homeodomain-like"/>
    <property type="match status" value="2"/>
</dbReference>
<dbReference type="SUPFAM" id="SSF51215">
    <property type="entry name" value="Regulatory protein AraC"/>
    <property type="match status" value="1"/>
</dbReference>
<proteinExistence type="predicted"/>
<keyword evidence="3" id="KW-0804">Transcription</keyword>
<dbReference type="GO" id="GO:0003700">
    <property type="term" value="F:DNA-binding transcription factor activity"/>
    <property type="evidence" value="ECO:0007669"/>
    <property type="project" value="InterPro"/>
</dbReference>
<dbReference type="Gene3D" id="2.60.120.10">
    <property type="entry name" value="Jelly Rolls"/>
    <property type="match status" value="1"/>
</dbReference>
<keyword evidence="2" id="KW-0238">DNA-binding</keyword>
<dbReference type="PROSITE" id="PS01124">
    <property type="entry name" value="HTH_ARAC_FAMILY_2"/>
    <property type="match status" value="1"/>
</dbReference>
<keyword evidence="1" id="KW-0805">Transcription regulation</keyword>
<dbReference type="Pfam" id="PF02311">
    <property type="entry name" value="AraC_binding"/>
    <property type="match status" value="1"/>
</dbReference>
<dbReference type="InterPro" id="IPR018060">
    <property type="entry name" value="HTH_AraC"/>
</dbReference>
<dbReference type="InterPro" id="IPR009057">
    <property type="entry name" value="Homeodomain-like_sf"/>
</dbReference>
<keyword evidence="6" id="KW-1185">Reference proteome</keyword>
<dbReference type="AlphaFoldDB" id="A0A9X2N1P3"/>
<dbReference type="EMBL" id="JANIPJ010000026">
    <property type="protein sequence ID" value="MCR2807387.1"/>
    <property type="molecule type" value="Genomic_DNA"/>
</dbReference>
<dbReference type="Pfam" id="PF12833">
    <property type="entry name" value="HTH_18"/>
    <property type="match status" value="1"/>
</dbReference>
<evidence type="ECO:0000256" key="3">
    <source>
        <dbReference type="ARBA" id="ARBA00023163"/>
    </source>
</evidence>
<dbReference type="Gene3D" id="1.10.10.60">
    <property type="entry name" value="Homeodomain-like"/>
    <property type="match status" value="2"/>
</dbReference>
<accession>A0A9X2N1P3</accession>
<gene>
    <name evidence="5" type="ORF">NQZ67_26215</name>
</gene>
<dbReference type="Proteomes" id="UP001141950">
    <property type="component" value="Unassembled WGS sequence"/>
</dbReference>
<dbReference type="InterPro" id="IPR014710">
    <property type="entry name" value="RmlC-like_jellyroll"/>
</dbReference>
<evidence type="ECO:0000256" key="1">
    <source>
        <dbReference type="ARBA" id="ARBA00023015"/>
    </source>
</evidence>
<dbReference type="InterPro" id="IPR020449">
    <property type="entry name" value="Tscrpt_reg_AraC-type_HTH"/>
</dbReference>
<evidence type="ECO:0000256" key="2">
    <source>
        <dbReference type="ARBA" id="ARBA00023125"/>
    </source>
</evidence>
<reference evidence="5" key="1">
    <citation type="submission" date="2022-08" db="EMBL/GenBank/DDBJ databases">
        <title>The genomic sequence of strain Paenibacillus sp. SCIV0701.</title>
        <authorList>
            <person name="Zhao H."/>
        </authorList>
    </citation>
    <scope>NUCLEOTIDE SEQUENCE</scope>
    <source>
        <strain evidence="5">SCIV0701</strain>
    </source>
</reference>